<dbReference type="Gene3D" id="6.10.340.10">
    <property type="match status" value="1"/>
</dbReference>
<dbReference type="PROSITE" id="PS50109">
    <property type="entry name" value="HIS_KIN"/>
    <property type="match status" value="1"/>
</dbReference>
<evidence type="ECO:0000256" key="12">
    <source>
        <dbReference type="ARBA" id="ARBA00023012"/>
    </source>
</evidence>
<keyword evidence="5" id="KW-0597">Phosphoprotein</keyword>
<evidence type="ECO:0000256" key="7">
    <source>
        <dbReference type="ARBA" id="ARBA00022692"/>
    </source>
</evidence>
<dbReference type="RefSeq" id="WP_091189639.1">
    <property type="nucleotide sequence ID" value="NZ_FOMT01000006.1"/>
</dbReference>
<keyword evidence="11 14" id="KW-1133">Transmembrane helix</keyword>
<keyword evidence="6" id="KW-0808">Transferase</keyword>
<dbReference type="PRINTS" id="PR00344">
    <property type="entry name" value="BCTRLSENSOR"/>
</dbReference>
<evidence type="ECO:0000256" key="8">
    <source>
        <dbReference type="ARBA" id="ARBA00022741"/>
    </source>
</evidence>
<evidence type="ECO:0000256" key="4">
    <source>
        <dbReference type="ARBA" id="ARBA00022475"/>
    </source>
</evidence>
<evidence type="ECO:0000256" key="10">
    <source>
        <dbReference type="ARBA" id="ARBA00022840"/>
    </source>
</evidence>
<name>A0A1I2GTW5_9BACL</name>
<dbReference type="InterPro" id="IPR005467">
    <property type="entry name" value="His_kinase_dom"/>
</dbReference>
<dbReference type="SMART" id="SM00388">
    <property type="entry name" value="HisKA"/>
    <property type="match status" value="1"/>
</dbReference>
<dbReference type="InterPro" id="IPR003594">
    <property type="entry name" value="HATPase_dom"/>
</dbReference>
<evidence type="ECO:0000256" key="6">
    <source>
        <dbReference type="ARBA" id="ARBA00022679"/>
    </source>
</evidence>
<keyword evidence="7 14" id="KW-0812">Transmembrane</keyword>
<feature type="transmembrane region" description="Helical" evidence="14">
    <location>
        <begin position="65"/>
        <end position="83"/>
    </location>
</feature>
<dbReference type="PANTHER" id="PTHR45528">
    <property type="entry name" value="SENSOR HISTIDINE KINASE CPXA"/>
    <property type="match status" value="1"/>
</dbReference>
<reference evidence="18" key="1">
    <citation type="submission" date="2016-10" db="EMBL/GenBank/DDBJ databases">
        <authorList>
            <person name="Varghese N."/>
            <person name="Submissions S."/>
        </authorList>
    </citation>
    <scope>NUCLEOTIDE SEQUENCE [LARGE SCALE GENOMIC DNA]</scope>
    <source>
        <strain evidence="18">CGMCC 1.10784</strain>
    </source>
</reference>
<comment type="subcellular location">
    <subcellularLocation>
        <location evidence="2">Cell membrane</location>
        <topology evidence="2">Multi-pass membrane protein</topology>
    </subcellularLocation>
</comment>
<organism evidence="17 18">
    <name type="scientific">Paenibacillus catalpae</name>
    <dbReference type="NCBI Taxonomy" id="1045775"/>
    <lineage>
        <taxon>Bacteria</taxon>
        <taxon>Bacillati</taxon>
        <taxon>Bacillota</taxon>
        <taxon>Bacilli</taxon>
        <taxon>Bacillales</taxon>
        <taxon>Paenibacillaceae</taxon>
        <taxon>Paenibacillus</taxon>
    </lineage>
</organism>
<dbReference type="AlphaFoldDB" id="A0A1I2GTW5"/>
<dbReference type="GO" id="GO:0000155">
    <property type="term" value="F:phosphorelay sensor kinase activity"/>
    <property type="evidence" value="ECO:0007669"/>
    <property type="project" value="InterPro"/>
</dbReference>
<keyword evidence="8" id="KW-0547">Nucleotide-binding</keyword>
<evidence type="ECO:0000256" key="9">
    <source>
        <dbReference type="ARBA" id="ARBA00022777"/>
    </source>
</evidence>
<dbReference type="InterPro" id="IPR036097">
    <property type="entry name" value="HisK_dim/P_sf"/>
</dbReference>
<keyword evidence="18" id="KW-1185">Reference proteome</keyword>
<evidence type="ECO:0000256" key="14">
    <source>
        <dbReference type="SAM" id="Phobius"/>
    </source>
</evidence>
<dbReference type="CDD" id="cd06225">
    <property type="entry name" value="HAMP"/>
    <property type="match status" value="1"/>
</dbReference>
<keyword evidence="10" id="KW-0067">ATP-binding</keyword>
<feature type="domain" description="HAMP" evidence="16">
    <location>
        <begin position="92"/>
        <end position="137"/>
    </location>
</feature>
<dbReference type="InterPro" id="IPR003660">
    <property type="entry name" value="HAMP_dom"/>
</dbReference>
<dbReference type="STRING" id="1045775.SAMN05216378_5424"/>
<dbReference type="FunFam" id="1.10.287.130:FF:000001">
    <property type="entry name" value="Two-component sensor histidine kinase"/>
    <property type="match status" value="1"/>
</dbReference>
<dbReference type="PANTHER" id="PTHR45528:SF1">
    <property type="entry name" value="SENSOR HISTIDINE KINASE CPXA"/>
    <property type="match status" value="1"/>
</dbReference>
<dbReference type="EMBL" id="FOMT01000006">
    <property type="protein sequence ID" value="SFF20076.1"/>
    <property type="molecule type" value="Genomic_DNA"/>
</dbReference>
<dbReference type="Gene3D" id="1.10.287.130">
    <property type="match status" value="1"/>
</dbReference>
<feature type="domain" description="Histidine kinase" evidence="15">
    <location>
        <begin position="152"/>
        <end position="365"/>
    </location>
</feature>
<dbReference type="Pfam" id="PF02518">
    <property type="entry name" value="HATPase_c"/>
    <property type="match status" value="1"/>
</dbReference>
<dbReference type="EC" id="2.7.13.3" evidence="3"/>
<dbReference type="CDD" id="cd00082">
    <property type="entry name" value="HisKA"/>
    <property type="match status" value="1"/>
</dbReference>
<keyword evidence="9 17" id="KW-0418">Kinase</keyword>
<dbReference type="SMART" id="SM00304">
    <property type="entry name" value="HAMP"/>
    <property type="match status" value="1"/>
</dbReference>
<dbReference type="GO" id="GO:0005886">
    <property type="term" value="C:plasma membrane"/>
    <property type="evidence" value="ECO:0007669"/>
    <property type="project" value="UniProtKB-SubCell"/>
</dbReference>
<evidence type="ECO:0000256" key="1">
    <source>
        <dbReference type="ARBA" id="ARBA00000085"/>
    </source>
</evidence>
<dbReference type="InterPro" id="IPR004358">
    <property type="entry name" value="Sig_transdc_His_kin-like_C"/>
</dbReference>
<dbReference type="InterPro" id="IPR003661">
    <property type="entry name" value="HisK_dim/P_dom"/>
</dbReference>
<dbReference type="InterPro" id="IPR050398">
    <property type="entry name" value="HssS/ArlS-like"/>
</dbReference>
<evidence type="ECO:0000259" key="15">
    <source>
        <dbReference type="PROSITE" id="PS50109"/>
    </source>
</evidence>
<dbReference type="FunFam" id="3.30.565.10:FF:000013">
    <property type="entry name" value="Two-component sensor histidine kinase"/>
    <property type="match status" value="1"/>
</dbReference>
<dbReference type="OrthoDB" id="9792991at2"/>
<dbReference type="Gene3D" id="3.30.565.10">
    <property type="entry name" value="Histidine kinase-like ATPase, C-terminal domain"/>
    <property type="match status" value="1"/>
</dbReference>
<proteinExistence type="predicted"/>
<evidence type="ECO:0000256" key="13">
    <source>
        <dbReference type="ARBA" id="ARBA00023136"/>
    </source>
</evidence>
<sequence length="365" mass="41984">MLSKVKKTRSFRTRMIELFVMSLLVSGAVTYLLYRLLQSYYNQRVRYADDPIAQARGWIYDIGDLNFFLIFFLPLSFFFFYMFTKPYVTYFKEISNGIHRLANGDFNGQVQVSSDDEFGVIASDLNLAGEMLQKAVERGDFAETSKDQLVLNLAHDLRTPLTSVLGYLDFILRDEQLTPEQVKHFAAIAFNKSQRLERLVDELFELTRMNYGMLTLEKREIDLSELLMQMSEELYPLFKKSRLTARMDLPPHLMMVADGELLARVFENLLTNAARYGQDGEYVDVRGRIENGEAILEVINYGDSIKPEDLPHLFDMFYTGDRARSPEGSTGLGLFIVKNIVEQHEGTITAESSTIRTIFTVRLPI</sequence>
<dbReference type="SUPFAM" id="SSF47384">
    <property type="entry name" value="Homodimeric domain of signal transducing histidine kinase"/>
    <property type="match status" value="1"/>
</dbReference>
<evidence type="ECO:0000256" key="2">
    <source>
        <dbReference type="ARBA" id="ARBA00004651"/>
    </source>
</evidence>
<keyword evidence="13 14" id="KW-0472">Membrane</keyword>
<dbReference type="Pfam" id="PF00512">
    <property type="entry name" value="HisKA"/>
    <property type="match status" value="1"/>
</dbReference>
<evidence type="ECO:0000313" key="17">
    <source>
        <dbReference type="EMBL" id="SFF20076.1"/>
    </source>
</evidence>
<comment type="catalytic activity">
    <reaction evidence="1">
        <text>ATP + protein L-histidine = ADP + protein N-phospho-L-histidine.</text>
        <dbReference type="EC" id="2.7.13.3"/>
    </reaction>
</comment>
<gene>
    <name evidence="17" type="ORF">SAMN05216378_5424</name>
</gene>
<evidence type="ECO:0000256" key="3">
    <source>
        <dbReference type="ARBA" id="ARBA00012438"/>
    </source>
</evidence>
<feature type="transmembrane region" description="Helical" evidence="14">
    <location>
        <begin position="16"/>
        <end position="34"/>
    </location>
</feature>
<dbReference type="GO" id="GO:0005524">
    <property type="term" value="F:ATP binding"/>
    <property type="evidence" value="ECO:0007669"/>
    <property type="project" value="UniProtKB-KW"/>
</dbReference>
<evidence type="ECO:0000259" key="16">
    <source>
        <dbReference type="PROSITE" id="PS50885"/>
    </source>
</evidence>
<dbReference type="SUPFAM" id="SSF55874">
    <property type="entry name" value="ATPase domain of HSP90 chaperone/DNA topoisomerase II/histidine kinase"/>
    <property type="match status" value="1"/>
</dbReference>
<evidence type="ECO:0000256" key="11">
    <source>
        <dbReference type="ARBA" id="ARBA00022989"/>
    </source>
</evidence>
<dbReference type="InterPro" id="IPR036890">
    <property type="entry name" value="HATPase_C_sf"/>
</dbReference>
<keyword evidence="12" id="KW-0902">Two-component regulatory system</keyword>
<accession>A0A1I2GTW5</accession>
<protein>
    <recommendedName>
        <fullName evidence="3">histidine kinase</fullName>
        <ecNumber evidence="3">2.7.13.3</ecNumber>
    </recommendedName>
</protein>
<dbReference type="SMART" id="SM00387">
    <property type="entry name" value="HATPase_c"/>
    <property type="match status" value="1"/>
</dbReference>
<dbReference type="PROSITE" id="PS50885">
    <property type="entry name" value="HAMP"/>
    <property type="match status" value="1"/>
</dbReference>
<keyword evidence="4" id="KW-1003">Cell membrane</keyword>
<evidence type="ECO:0000256" key="5">
    <source>
        <dbReference type="ARBA" id="ARBA00022553"/>
    </source>
</evidence>
<dbReference type="Proteomes" id="UP000198855">
    <property type="component" value="Unassembled WGS sequence"/>
</dbReference>
<dbReference type="Pfam" id="PF00672">
    <property type="entry name" value="HAMP"/>
    <property type="match status" value="1"/>
</dbReference>
<evidence type="ECO:0000313" key="18">
    <source>
        <dbReference type="Proteomes" id="UP000198855"/>
    </source>
</evidence>